<feature type="transmembrane region" description="Helical" evidence="2">
    <location>
        <begin position="14"/>
        <end position="34"/>
    </location>
</feature>
<dbReference type="InterPro" id="IPR012338">
    <property type="entry name" value="Beta-lactam/transpept-like"/>
</dbReference>
<keyword evidence="2" id="KW-0812">Transmembrane</keyword>
<keyword evidence="2" id="KW-1133">Transmembrane helix</keyword>
<evidence type="ECO:0000313" key="5">
    <source>
        <dbReference type="Proteomes" id="UP000184396"/>
    </source>
</evidence>
<dbReference type="SUPFAM" id="SSF56601">
    <property type="entry name" value="beta-lactamase/transpeptidase-like"/>
    <property type="match status" value="1"/>
</dbReference>
<dbReference type="InterPro" id="IPR050789">
    <property type="entry name" value="Diverse_Enzym_Activities"/>
</dbReference>
<dbReference type="OrthoDB" id="9793489at2"/>
<dbReference type="AlphaFoldDB" id="A0A1M6GW51"/>
<accession>A0A1M6GW51</accession>
<keyword evidence="1" id="KW-0378">Hydrolase</keyword>
<dbReference type="RefSeq" id="WP_019388588.1">
    <property type="nucleotide sequence ID" value="NZ_ALIH01000015.1"/>
</dbReference>
<feature type="domain" description="Beta-lactamase-related" evidence="3">
    <location>
        <begin position="46"/>
        <end position="286"/>
    </location>
</feature>
<gene>
    <name evidence="4" type="ORF">SAMN05216261_2916</name>
</gene>
<keyword evidence="2" id="KW-0472">Membrane</keyword>
<proteinExistence type="predicted"/>
<dbReference type="PANTHER" id="PTHR43283">
    <property type="entry name" value="BETA-LACTAMASE-RELATED"/>
    <property type="match status" value="1"/>
</dbReference>
<name>A0A1M6GW51_9FLAO</name>
<dbReference type="PANTHER" id="PTHR43283:SF11">
    <property type="entry name" value="BETA-LACTAMASE-RELATED DOMAIN-CONTAINING PROTEIN"/>
    <property type="match status" value="1"/>
</dbReference>
<dbReference type="InterPro" id="IPR001466">
    <property type="entry name" value="Beta-lactam-related"/>
</dbReference>
<dbReference type="EMBL" id="FQYK01000010">
    <property type="protein sequence ID" value="SHJ14146.1"/>
    <property type="molecule type" value="Genomic_DNA"/>
</dbReference>
<evidence type="ECO:0000256" key="2">
    <source>
        <dbReference type="SAM" id="Phobius"/>
    </source>
</evidence>
<evidence type="ECO:0000259" key="3">
    <source>
        <dbReference type="Pfam" id="PF00144"/>
    </source>
</evidence>
<reference evidence="4 5" key="1">
    <citation type="submission" date="2016-11" db="EMBL/GenBank/DDBJ databases">
        <authorList>
            <person name="Jaros S."/>
            <person name="Januszkiewicz K."/>
            <person name="Wedrychowicz H."/>
        </authorList>
    </citation>
    <scope>NUCLEOTIDE SEQUENCE [LARGE SCALE GENOMIC DNA]</scope>
    <source>
        <strain evidence="4 5">CGMCC 1.12213</strain>
    </source>
</reference>
<organism evidence="4 5">
    <name type="scientific">Algibacter luteus</name>
    <dbReference type="NCBI Taxonomy" id="1178825"/>
    <lineage>
        <taxon>Bacteria</taxon>
        <taxon>Pseudomonadati</taxon>
        <taxon>Bacteroidota</taxon>
        <taxon>Flavobacteriia</taxon>
        <taxon>Flavobacteriales</taxon>
        <taxon>Flavobacteriaceae</taxon>
        <taxon>Algibacter</taxon>
    </lineage>
</organism>
<dbReference type="STRING" id="1178825.SAMN05216261_2916"/>
<dbReference type="Gene3D" id="3.40.710.10">
    <property type="entry name" value="DD-peptidase/beta-lactamase superfamily"/>
    <property type="match status" value="1"/>
</dbReference>
<keyword evidence="5" id="KW-1185">Reference proteome</keyword>
<evidence type="ECO:0000256" key="1">
    <source>
        <dbReference type="ARBA" id="ARBA00022801"/>
    </source>
</evidence>
<sequence>MKTTKHKTSKGKQIFRIILFAGTFISLWFVPWILVKAWILPLPDTVQEQVDQTLSYGFDGVIVYVDEAGKPSAFYTAGYHNTEEKIPAKPNALFKIASISKLYVAVAITKLEHNKQLSLDKTVTDYFPELTGRIENAEDITLRMLVQHRSGIPNFTDNPEFWKNQPNTNTDVLEYALDLPAKFQPNKDYGYSNTNYLLLSRIIEQVTGRPRHDYFKKEIFKPLGLKNTYGSIDEVNLDEVMSGYYVGIEKDFKNENSGMMIATAEDVGIFLRALNDGSLLNEKEMEIYSSIYEFNHGGLAPGYQCLAEYHKDIDAVVVQFMNTTDFEGYQWNLLEITHSRAVKILRKNNNR</sequence>
<dbReference type="Pfam" id="PF00144">
    <property type="entry name" value="Beta-lactamase"/>
    <property type="match status" value="1"/>
</dbReference>
<dbReference type="eggNOG" id="COG1680">
    <property type="taxonomic scope" value="Bacteria"/>
</dbReference>
<protein>
    <submittedName>
        <fullName evidence="4">CubicO group peptidase, beta-lactamase class C family</fullName>
    </submittedName>
</protein>
<evidence type="ECO:0000313" key="4">
    <source>
        <dbReference type="EMBL" id="SHJ14146.1"/>
    </source>
</evidence>
<dbReference type="Proteomes" id="UP000184396">
    <property type="component" value="Unassembled WGS sequence"/>
</dbReference>
<dbReference type="GO" id="GO:0016787">
    <property type="term" value="F:hydrolase activity"/>
    <property type="evidence" value="ECO:0007669"/>
    <property type="project" value="UniProtKB-KW"/>
</dbReference>